<dbReference type="RefSeq" id="XP_042994936.1">
    <property type="nucleotide sequence ID" value="XM_043139002.1"/>
</dbReference>
<dbReference type="AlphaFoldDB" id="A0A8E5HL42"/>
<sequence length="109" mass="12246">MHVTIGLSWSCNSRTCEAANTSRLSTQKKTASDISYGRILSTRLLTYDLFWLALTTLRLLPLYSKQASQLPQQQLICIFSVLVANLPSAASDWLRPSRSYTSKVDILLH</sequence>
<evidence type="ECO:0000313" key="1">
    <source>
        <dbReference type="EMBL" id="QUC17263.1"/>
    </source>
</evidence>
<name>A0A8E5HL42_USTVR</name>
<evidence type="ECO:0000313" key="2">
    <source>
        <dbReference type="Proteomes" id="UP000027002"/>
    </source>
</evidence>
<organism evidence="1 2">
    <name type="scientific">Ustilaginoidea virens</name>
    <name type="common">Rice false smut fungus</name>
    <name type="synonym">Villosiclava virens</name>
    <dbReference type="NCBI Taxonomy" id="1159556"/>
    <lineage>
        <taxon>Eukaryota</taxon>
        <taxon>Fungi</taxon>
        <taxon>Dikarya</taxon>
        <taxon>Ascomycota</taxon>
        <taxon>Pezizomycotina</taxon>
        <taxon>Sordariomycetes</taxon>
        <taxon>Hypocreomycetidae</taxon>
        <taxon>Hypocreales</taxon>
        <taxon>Clavicipitaceae</taxon>
        <taxon>Ustilaginoidea</taxon>
    </lineage>
</organism>
<dbReference type="KEGG" id="uvi:66062282"/>
<proteinExistence type="predicted"/>
<dbReference type="GeneID" id="66062282"/>
<gene>
    <name evidence="1" type="ORF">UV8b_01504</name>
</gene>
<dbReference type="EMBL" id="CP072753">
    <property type="protein sequence ID" value="QUC17263.1"/>
    <property type="molecule type" value="Genomic_DNA"/>
</dbReference>
<protein>
    <submittedName>
        <fullName evidence="1">Uncharacterized protein</fullName>
    </submittedName>
</protein>
<keyword evidence="2" id="KW-1185">Reference proteome</keyword>
<dbReference type="Proteomes" id="UP000027002">
    <property type="component" value="Chromosome 1"/>
</dbReference>
<accession>A0A8E5HL42</accession>
<reference evidence="1" key="1">
    <citation type="submission" date="2020-03" db="EMBL/GenBank/DDBJ databases">
        <title>A mixture of massive structural variations and highly conserved coding sequences in Ustilaginoidea virens genome.</title>
        <authorList>
            <person name="Zhang K."/>
            <person name="Zhao Z."/>
            <person name="Zhang Z."/>
            <person name="Li Y."/>
            <person name="Hsiang T."/>
            <person name="Sun W."/>
        </authorList>
    </citation>
    <scope>NUCLEOTIDE SEQUENCE</scope>
    <source>
        <strain evidence="1">UV-8b</strain>
    </source>
</reference>